<dbReference type="SUPFAM" id="SSF47413">
    <property type="entry name" value="lambda repressor-like DNA-binding domains"/>
    <property type="match status" value="1"/>
</dbReference>
<dbReference type="CDD" id="cd00093">
    <property type="entry name" value="HTH_XRE"/>
    <property type="match status" value="1"/>
</dbReference>
<gene>
    <name evidence="2" type="ORF">AWM76_01475</name>
</gene>
<sequence length="72" mass="8445">METQINKIAGYRAMLGLTQQQMGERLGIKNKQTYSLKENGKRAFSDKEKELLKKIMLPYFPDITIDDIFFEK</sequence>
<dbReference type="PROSITE" id="PS50943">
    <property type="entry name" value="HTH_CROC1"/>
    <property type="match status" value="1"/>
</dbReference>
<evidence type="ECO:0000313" key="2">
    <source>
        <dbReference type="EMBL" id="AMC00337.1"/>
    </source>
</evidence>
<protein>
    <submittedName>
        <fullName evidence="2">Transcriptional regulator</fullName>
    </submittedName>
</protein>
<evidence type="ECO:0000259" key="1">
    <source>
        <dbReference type="PROSITE" id="PS50943"/>
    </source>
</evidence>
<proteinExistence type="predicted"/>
<feature type="domain" description="HTH cro/C1-type" evidence="1">
    <location>
        <begin position="8"/>
        <end position="42"/>
    </location>
</feature>
<dbReference type="EMBL" id="CP014164">
    <property type="protein sequence ID" value="AMC00337.1"/>
    <property type="molecule type" value="Genomic_DNA"/>
</dbReference>
<dbReference type="GeneID" id="32029577"/>
<dbReference type="GO" id="GO:0003677">
    <property type="term" value="F:DNA binding"/>
    <property type="evidence" value="ECO:0007669"/>
    <property type="project" value="InterPro"/>
</dbReference>
<dbReference type="KEGG" id="avs:AWM76_01475"/>
<name>A0AAU8UK90_9LACT</name>
<dbReference type="AlphaFoldDB" id="A0AAU8UK90"/>
<dbReference type="Gene3D" id="1.10.260.40">
    <property type="entry name" value="lambda repressor-like DNA-binding domains"/>
    <property type="match status" value="1"/>
</dbReference>
<dbReference type="Proteomes" id="UP000066986">
    <property type="component" value="Chromosome"/>
</dbReference>
<organism evidence="2 3">
    <name type="scientific">Aerococcus viridans</name>
    <dbReference type="NCBI Taxonomy" id="1377"/>
    <lineage>
        <taxon>Bacteria</taxon>
        <taxon>Bacillati</taxon>
        <taxon>Bacillota</taxon>
        <taxon>Bacilli</taxon>
        <taxon>Lactobacillales</taxon>
        <taxon>Aerococcaceae</taxon>
        <taxon>Aerococcus</taxon>
    </lineage>
</organism>
<dbReference type="InterPro" id="IPR010982">
    <property type="entry name" value="Lambda_DNA-bd_dom_sf"/>
</dbReference>
<reference evidence="3" key="2">
    <citation type="submission" date="2016-01" db="EMBL/GenBank/DDBJ databases">
        <title>Six Aerococcus type strain genome sequencing and assembly using PacBio and Illumina Hiseq.</title>
        <authorList>
            <person name="Carkaci D."/>
            <person name="Dargis R."/>
            <person name="Nielsen X.C."/>
            <person name="Skovgaard O."/>
            <person name="Fuursted K."/>
            <person name="Christensen J.J."/>
        </authorList>
    </citation>
    <scope>NUCLEOTIDE SEQUENCE [LARGE SCALE GENOMIC DNA]</scope>
    <source>
        <strain evidence="3">CCUG4311</strain>
    </source>
</reference>
<dbReference type="RefSeq" id="WP_003142267.1">
    <property type="nucleotide sequence ID" value="NZ_CP014164.1"/>
</dbReference>
<dbReference type="InterPro" id="IPR001387">
    <property type="entry name" value="Cro/C1-type_HTH"/>
</dbReference>
<evidence type="ECO:0000313" key="3">
    <source>
        <dbReference type="Proteomes" id="UP000066986"/>
    </source>
</evidence>
<reference evidence="2 3" key="1">
    <citation type="journal article" date="2016" name="Genome Announc.">
        <title>Complete Genome Sequences of Aerococcus christensenii CCUG 28831T, Aerococcus sanguinicola CCUG 43001T, Aerococcus urinae CCUG 36881T, Aerococcus urinaeequi CCUG 28094T, Aerococcus urinaehominis CCUG 42038 BT, and Aerococcus viridans CCUG 4311T.</title>
        <authorList>
            <person name="Carkaci D."/>
            <person name="Dargis R."/>
            <person name="Nielsen X.C."/>
            <person name="Skovgaard O."/>
            <person name="Fuursted K."/>
            <person name="Christensen J.J."/>
        </authorList>
    </citation>
    <scope>NUCLEOTIDE SEQUENCE [LARGE SCALE GENOMIC DNA]</scope>
    <source>
        <strain evidence="2 3">CCUG4311</strain>
    </source>
</reference>
<accession>A0AAU8UK90</accession>